<proteinExistence type="predicted"/>
<accession>A0A2W4WHL9</accession>
<evidence type="ECO:0000313" key="3">
    <source>
        <dbReference type="EMBL" id="PZO41459.1"/>
    </source>
</evidence>
<keyword evidence="1" id="KW-0812">Transmembrane</keyword>
<sequence>MGILRLILALSVLFWHMPNHNFLIFHGGIAVIIFFIISGFYMSLVINDKYSVGLEEKWIGKFYSNRVLKLMPVYLVFCFIEFIWYLKTNNPTVFTHAPDLNLQSRIVLIFMNLFIVGQDLWQTILTQQGYQANIPPIIGHITNFFGEEAFKQNYLLVGQAWTLGIEIVFYLLAPFIVKSKKTLIVLAICSLLVRIFFVMNPEVYSTPAWLMRFFPSVLLFFILGCFSYQIYKSINAISVRKRNFIGWALIVVVAVFIVSNVVVNHGVFTHNPYENYDTLEEWLFYILITVTIPFLFNLTKGSKIDNLIGQLSYPMYVIHGLIIGIVINSTGYKTSTQSILIIFWTILFSLALVYCIEKPIDKKFRKMPKQLLEKISD</sequence>
<dbReference type="InterPro" id="IPR050879">
    <property type="entry name" value="Acyltransferase_3"/>
</dbReference>
<reference evidence="3 4" key="2">
    <citation type="submission" date="2018-06" db="EMBL/GenBank/DDBJ databases">
        <title>Metagenomic assembly of (sub)arctic Cyanobacteria and their associated microbiome from non-axenic cultures.</title>
        <authorList>
            <person name="Baurain D."/>
        </authorList>
    </citation>
    <scope>NUCLEOTIDE SEQUENCE [LARGE SCALE GENOMIC DNA]</scope>
    <source>
        <strain evidence="3">ULC066bin1</strain>
    </source>
</reference>
<evidence type="ECO:0000313" key="4">
    <source>
        <dbReference type="Proteomes" id="UP000249467"/>
    </source>
</evidence>
<feature type="transmembrane region" description="Helical" evidence="1">
    <location>
        <begin position="338"/>
        <end position="356"/>
    </location>
</feature>
<feature type="transmembrane region" description="Helical" evidence="1">
    <location>
        <begin position="282"/>
        <end position="299"/>
    </location>
</feature>
<name>A0A2W4WHL9_9CYAN</name>
<feature type="transmembrane region" description="Helical" evidence="1">
    <location>
        <begin position="243"/>
        <end position="262"/>
    </location>
</feature>
<evidence type="ECO:0000259" key="2">
    <source>
        <dbReference type="Pfam" id="PF01757"/>
    </source>
</evidence>
<dbReference type="GO" id="GO:0016020">
    <property type="term" value="C:membrane"/>
    <property type="evidence" value="ECO:0007669"/>
    <property type="project" value="TreeGrafter"/>
</dbReference>
<feature type="transmembrane region" description="Helical" evidence="1">
    <location>
        <begin position="154"/>
        <end position="176"/>
    </location>
</feature>
<evidence type="ECO:0000256" key="1">
    <source>
        <dbReference type="SAM" id="Phobius"/>
    </source>
</evidence>
<dbReference type="Pfam" id="PF01757">
    <property type="entry name" value="Acyl_transf_3"/>
    <property type="match status" value="1"/>
</dbReference>
<dbReference type="GO" id="GO:0000271">
    <property type="term" value="P:polysaccharide biosynthetic process"/>
    <property type="evidence" value="ECO:0007669"/>
    <property type="project" value="TreeGrafter"/>
</dbReference>
<feature type="transmembrane region" description="Helical" evidence="1">
    <location>
        <begin position="213"/>
        <end position="231"/>
    </location>
</feature>
<feature type="domain" description="Acyltransferase 3" evidence="2">
    <location>
        <begin position="3"/>
        <end position="353"/>
    </location>
</feature>
<feature type="transmembrane region" description="Helical" evidence="1">
    <location>
        <begin position="67"/>
        <end position="86"/>
    </location>
</feature>
<dbReference type="InterPro" id="IPR002656">
    <property type="entry name" value="Acyl_transf_3_dom"/>
</dbReference>
<comment type="caution">
    <text evidence="3">The sequence shown here is derived from an EMBL/GenBank/DDBJ whole genome shotgun (WGS) entry which is preliminary data.</text>
</comment>
<feature type="transmembrane region" description="Helical" evidence="1">
    <location>
        <begin position="183"/>
        <end position="201"/>
    </location>
</feature>
<dbReference type="EMBL" id="QBML01000011">
    <property type="protein sequence ID" value="PZO41459.1"/>
    <property type="molecule type" value="Genomic_DNA"/>
</dbReference>
<gene>
    <name evidence="3" type="ORF">DCF19_09655</name>
</gene>
<reference evidence="3 4" key="1">
    <citation type="submission" date="2018-04" db="EMBL/GenBank/DDBJ databases">
        <authorList>
            <person name="Go L.Y."/>
            <person name="Mitchell J.A."/>
        </authorList>
    </citation>
    <scope>NUCLEOTIDE SEQUENCE [LARGE SCALE GENOMIC DNA]</scope>
    <source>
        <strain evidence="3">ULC066bin1</strain>
    </source>
</reference>
<dbReference type="GO" id="GO:0016747">
    <property type="term" value="F:acyltransferase activity, transferring groups other than amino-acyl groups"/>
    <property type="evidence" value="ECO:0007669"/>
    <property type="project" value="InterPro"/>
</dbReference>
<organism evidence="3 4">
    <name type="scientific">Pseudanabaena frigida</name>
    <dbReference type="NCBI Taxonomy" id="945775"/>
    <lineage>
        <taxon>Bacteria</taxon>
        <taxon>Bacillati</taxon>
        <taxon>Cyanobacteriota</taxon>
        <taxon>Cyanophyceae</taxon>
        <taxon>Pseudanabaenales</taxon>
        <taxon>Pseudanabaenaceae</taxon>
        <taxon>Pseudanabaena</taxon>
    </lineage>
</organism>
<dbReference type="PANTHER" id="PTHR23028">
    <property type="entry name" value="ACETYLTRANSFERASE"/>
    <property type="match status" value="1"/>
</dbReference>
<dbReference type="Proteomes" id="UP000249467">
    <property type="component" value="Unassembled WGS sequence"/>
</dbReference>
<keyword evidence="1" id="KW-0472">Membrane</keyword>
<feature type="transmembrane region" description="Helical" evidence="1">
    <location>
        <begin position="23"/>
        <end position="46"/>
    </location>
</feature>
<feature type="transmembrane region" description="Helical" evidence="1">
    <location>
        <begin position="311"/>
        <end position="332"/>
    </location>
</feature>
<protein>
    <recommendedName>
        <fullName evidence="2">Acyltransferase 3 domain-containing protein</fullName>
    </recommendedName>
</protein>
<dbReference type="PANTHER" id="PTHR23028:SF53">
    <property type="entry name" value="ACYL_TRANSF_3 DOMAIN-CONTAINING PROTEIN"/>
    <property type="match status" value="1"/>
</dbReference>
<keyword evidence="1" id="KW-1133">Transmembrane helix</keyword>
<dbReference type="AlphaFoldDB" id="A0A2W4WHL9"/>